<keyword evidence="2" id="KW-0378">Hydrolase</keyword>
<evidence type="ECO:0000256" key="1">
    <source>
        <dbReference type="ARBA" id="ARBA00022670"/>
    </source>
</evidence>
<dbReference type="PANTHER" id="PTHR43343:SF3">
    <property type="entry name" value="PROTEASE DO-LIKE 8, CHLOROPLASTIC"/>
    <property type="match status" value="1"/>
</dbReference>
<keyword evidence="1 5" id="KW-0645">Protease</keyword>
<accession>A0A518BAJ8</accession>
<dbReference type="SMART" id="SM00228">
    <property type="entry name" value="PDZ"/>
    <property type="match status" value="2"/>
</dbReference>
<dbReference type="InterPro" id="IPR009003">
    <property type="entry name" value="Peptidase_S1_PA"/>
</dbReference>
<dbReference type="SUPFAM" id="SSF50156">
    <property type="entry name" value="PDZ domain-like"/>
    <property type="match status" value="2"/>
</dbReference>
<dbReference type="Pfam" id="PF13180">
    <property type="entry name" value="PDZ_2"/>
    <property type="match status" value="1"/>
</dbReference>
<proteinExistence type="predicted"/>
<dbReference type="EMBL" id="CP036279">
    <property type="protein sequence ID" value="QDU64010.1"/>
    <property type="molecule type" value="Genomic_DNA"/>
</dbReference>
<dbReference type="Gene3D" id="2.30.42.10">
    <property type="match status" value="2"/>
</dbReference>
<dbReference type="SUPFAM" id="SSF50494">
    <property type="entry name" value="Trypsin-like serine proteases"/>
    <property type="match status" value="1"/>
</dbReference>
<evidence type="ECO:0000259" key="4">
    <source>
        <dbReference type="PROSITE" id="PS50106"/>
    </source>
</evidence>
<sequence precursor="true">MKHPRISTFAMVVAALLAVGGLAQAGPSSSRMTPLVKAIARVRPAVVNIHSEKNVAPASGPFTNVAATPNRLSGMGTGVVVDARGYVVTNYHVIEDVSSIRVTLWDGSTYSAQIVSHDPGTDLALLRIHPRKRLQTMPFGSSDDLMLGETVIAIGNAYGYENTITRGIISELHRDVRLSDHQAYRDLIQTDASINPGNSGGPLINADGEMIGLNVAIRAGAQCIGFAIPVREVIHVVAKLMSVERVGQVWHGLELQPADLDDTKPGKVIIKRITSSSPADKAAIRVGDRLLSVDNESVNTPIDLERILLDRRPYDKIEVTLARGHRQVTTTLVLEPTPSQKDRPGEYVWRHLGVRLRQQSGDSDIKQISRQLRGGMRILEIEEHSPCDRAGMQVGDVLVGLHHWETLSLDNVLYVISRSNKQSLNPVRFFVVRNGQIQRGWLQIPETSN</sequence>
<dbReference type="InterPro" id="IPR036034">
    <property type="entry name" value="PDZ_sf"/>
</dbReference>
<dbReference type="Pfam" id="PF13365">
    <property type="entry name" value="Trypsin_2"/>
    <property type="match status" value="1"/>
</dbReference>
<dbReference type="Proteomes" id="UP000317093">
    <property type="component" value="Chromosome"/>
</dbReference>
<dbReference type="GO" id="GO:0006508">
    <property type="term" value="P:proteolysis"/>
    <property type="evidence" value="ECO:0007669"/>
    <property type="project" value="UniProtKB-KW"/>
</dbReference>
<dbReference type="RefSeq" id="WP_145261906.1">
    <property type="nucleotide sequence ID" value="NZ_CP036279.1"/>
</dbReference>
<reference evidence="5 6" key="1">
    <citation type="submission" date="2019-02" db="EMBL/GenBank/DDBJ databases">
        <title>Deep-cultivation of Planctomycetes and their phenomic and genomic characterization uncovers novel biology.</title>
        <authorList>
            <person name="Wiegand S."/>
            <person name="Jogler M."/>
            <person name="Boedeker C."/>
            <person name="Pinto D."/>
            <person name="Vollmers J."/>
            <person name="Rivas-Marin E."/>
            <person name="Kohn T."/>
            <person name="Peeters S.H."/>
            <person name="Heuer A."/>
            <person name="Rast P."/>
            <person name="Oberbeckmann S."/>
            <person name="Bunk B."/>
            <person name="Jeske O."/>
            <person name="Meyerdierks A."/>
            <person name="Storesund J.E."/>
            <person name="Kallscheuer N."/>
            <person name="Luecker S."/>
            <person name="Lage O.M."/>
            <person name="Pohl T."/>
            <person name="Merkel B.J."/>
            <person name="Hornburger P."/>
            <person name="Mueller R.-W."/>
            <person name="Bruemmer F."/>
            <person name="Labrenz M."/>
            <person name="Spormann A.M."/>
            <person name="Op den Camp H."/>
            <person name="Overmann J."/>
            <person name="Amann R."/>
            <person name="Jetten M.S.M."/>
            <person name="Mascher T."/>
            <person name="Medema M.H."/>
            <person name="Devos D.P."/>
            <person name="Kaster A.-K."/>
            <person name="Ovreas L."/>
            <person name="Rohde M."/>
            <person name="Galperin M.Y."/>
            <person name="Jogler C."/>
        </authorList>
    </citation>
    <scope>NUCLEOTIDE SEQUENCE [LARGE SCALE GENOMIC DNA]</scope>
    <source>
        <strain evidence="5 6">Pan216</strain>
    </source>
</reference>
<dbReference type="OrthoDB" id="248175at2"/>
<gene>
    <name evidence="5" type="primary">hhoA_2</name>
    <name evidence="5" type="ORF">Pan216_48910</name>
</gene>
<dbReference type="InterPro" id="IPR051201">
    <property type="entry name" value="Chloro_Bact_Ser_Proteases"/>
</dbReference>
<evidence type="ECO:0000313" key="6">
    <source>
        <dbReference type="Proteomes" id="UP000317093"/>
    </source>
</evidence>
<keyword evidence="6" id="KW-1185">Reference proteome</keyword>
<feature type="signal peptide" evidence="3">
    <location>
        <begin position="1"/>
        <end position="25"/>
    </location>
</feature>
<evidence type="ECO:0000256" key="3">
    <source>
        <dbReference type="SAM" id="SignalP"/>
    </source>
</evidence>
<dbReference type="KEGG" id="knv:Pan216_48910"/>
<dbReference type="InterPro" id="IPR001478">
    <property type="entry name" value="PDZ"/>
</dbReference>
<evidence type="ECO:0000313" key="5">
    <source>
        <dbReference type="EMBL" id="QDU64010.1"/>
    </source>
</evidence>
<dbReference type="PRINTS" id="PR00834">
    <property type="entry name" value="PROTEASES2C"/>
</dbReference>
<organism evidence="5 6">
    <name type="scientific">Kolteria novifilia</name>
    <dbReference type="NCBI Taxonomy" id="2527975"/>
    <lineage>
        <taxon>Bacteria</taxon>
        <taxon>Pseudomonadati</taxon>
        <taxon>Planctomycetota</taxon>
        <taxon>Planctomycetia</taxon>
        <taxon>Kolteriales</taxon>
        <taxon>Kolteriaceae</taxon>
        <taxon>Kolteria</taxon>
    </lineage>
</organism>
<keyword evidence="3" id="KW-0732">Signal</keyword>
<feature type="domain" description="PDZ" evidence="4">
    <location>
        <begin position="240"/>
        <end position="325"/>
    </location>
</feature>
<protein>
    <submittedName>
        <fullName evidence="5">Serine protease HhoA</fullName>
    </submittedName>
</protein>
<dbReference type="InterPro" id="IPR001940">
    <property type="entry name" value="Peptidase_S1C"/>
</dbReference>
<dbReference type="AlphaFoldDB" id="A0A518BAJ8"/>
<evidence type="ECO:0000256" key="2">
    <source>
        <dbReference type="ARBA" id="ARBA00022801"/>
    </source>
</evidence>
<dbReference type="PROSITE" id="PS50106">
    <property type="entry name" value="PDZ"/>
    <property type="match status" value="1"/>
</dbReference>
<name>A0A518BAJ8_9BACT</name>
<dbReference type="PANTHER" id="PTHR43343">
    <property type="entry name" value="PEPTIDASE S12"/>
    <property type="match status" value="1"/>
</dbReference>
<feature type="chain" id="PRO_5021926077" evidence="3">
    <location>
        <begin position="26"/>
        <end position="449"/>
    </location>
</feature>
<dbReference type="Gene3D" id="2.40.10.120">
    <property type="match status" value="1"/>
</dbReference>
<dbReference type="GO" id="GO:0004252">
    <property type="term" value="F:serine-type endopeptidase activity"/>
    <property type="evidence" value="ECO:0007669"/>
    <property type="project" value="InterPro"/>
</dbReference>